<dbReference type="Proteomes" id="UP001152872">
    <property type="component" value="Unassembled WGS sequence"/>
</dbReference>
<comment type="catalytic activity">
    <reaction evidence="1">
        <text>ATP + protein L-histidine = ADP + protein N-phospho-L-histidine.</text>
        <dbReference type="EC" id="2.7.13.3"/>
    </reaction>
</comment>
<dbReference type="InterPro" id="IPR005467">
    <property type="entry name" value="His_kinase_dom"/>
</dbReference>
<dbReference type="SMART" id="SM00388">
    <property type="entry name" value="HisKA"/>
    <property type="match status" value="1"/>
</dbReference>
<dbReference type="CDD" id="cd00075">
    <property type="entry name" value="HATPase"/>
    <property type="match status" value="1"/>
</dbReference>
<dbReference type="CDD" id="cd00082">
    <property type="entry name" value="HisKA"/>
    <property type="match status" value="1"/>
</dbReference>
<dbReference type="GO" id="GO:0000155">
    <property type="term" value="F:phosphorelay sensor kinase activity"/>
    <property type="evidence" value="ECO:0007669"/>
    <property type="project" value="InterPro"/>
</dbReference>
<dbReference type="InterPro" id="IPR036890">
    <property type="entry name" value="HATPase_C_sf"/>
</dbReference>
<keyword evidence="6" id="KW-0902">Two-component regulatory system</keyword>
<dbReference type="PANTHER" id="PTHR43547:SF2">
    <property type="entry name" value="HYBRID SIGNAL TRANSDUCTION HISTIDINE KINASE C"/>
    <property type="match status" value="1"/>
</dbReference>
<keyword evidence="10" id="KW-1185">Reference proteome</keyword>
<protein>
    <recommendedName>
        <fullName evidence="2">histidine kinase</fullName>
        <ecNumber evidence="2">2.7.13.3</ecNumber>
    </recommendedName>
</protein>
<feature type="transmembrane region" description="Helical" evidence="7">
    <location>
        <begin position="55"/>
        <end position="74"/>
    </location>
</feature>
<dbReference type="Pfam" id="PF00512">
    <property type="entry name" value="HisKA"/>
    <property type="match status" value="1"/>
</dbReference>
<dbReference type="Gene3D" id="1.10.287.130">
    <property type="match status" value="1"/>
</dbReference>
<dbReference type="FunFam" id="3.30.565.10:FF:000006">
    <property type="entry name" value="Sensor histidine kinase WalK"/>
    <property type="match status" value="1"/>
</dbReference>
<dbReference type="RefSeq" id="WP_009627802.1">
    <property type="nucleotide sequence ID" value="NZ_VBTY01000117.1"/>
</dbReference>
<dbReference type="EMBL" id="VBTY01000117">
    <property type="protein sequence ID" value="MDG3495666.1"/>
    <property type="molecule type" value="Genomic_DNA"/>
</dbReference>
<keyword evidence="7" id="KW-0472">Membrane</keyword>
<name>A0A9X4M8B1_9CYAN</name>
<reference evidence="9" key="1">
    <citation type="submission" date="2019-05" db="EMBL/GenBank/DDBJ databases">
        <title>Whole genome sequencing of Pseudanabaena catenata USMAC16.</title>
        <authorList>
            <person name="Khan Z."/>
            <person name="Omar W.M."/>
            <person name="Convey P."/>
            <person name="Merican F."/>
            <person name="Najimudin N."/>
        </authorList>
    </citation>
    <scope>NUCLEOTIDE SEQUENCE</scope>
    <source>
        <strain evidence="9">USMAC16</strain>
    </source>
</reference>
<dbReference type="InterPro" id="IPR003661">
    <property type="entry name" value="HisK_dim/P_dom"/>
</dbReference>
<keyword evidence="5 9" id="KW-0418">Kinase</keyword>
<evidence type="ECO:0000256" key="3">
    <source>
        <dbReference type="ARBA" id="ARBA00022553"/>
    </source>
</evidence>
<evidence type="ECO:0000313" key="9">
    <source>
        <dbReference type="EMBL" id="MDG3495666.1"/>
    </source>
</evidence>
<evidence type="ECO:0000256" key="7">
    <source>
        <dbReference type="SAM" id="Phobius"/>
    </source>
</evidence>
<feature type="transmembrane region" description="Helical" evidence="7">
    <location>
        <begin position="86"/>
        <end position="103"/>
    </location>
</feature>
<evidence type="ECO:0000256" key="1">
    <source>
        <dbReference type="ARBA" id="ARBA00000085"/>
    </source>
</evidence>
<dbReference type="Pfam" id="PF02518">
    <property type="entry name" value="HATPase_c"/>
    <property type="match status" value="1"/>
</dbReference>
<dbReference type="PANTHER" id="PTHR43547">
    <property type="entry name" value="TWO-COMPONENT HISTIDINE KINASE"/>
    <property type="match status" value="1"/>
</dbReference>
<comment type="caution">
    <text evidence="9">The sequence shown here is derived from an EMBL/GenBank/DDBJ whole genome shotgun (WGS) entry which is preliminary data.</text>
</comment>
<dbReference type="InterPro" id="IPR003594">
    <property type="entry name" value="HATPase_dom"/>
</dbReference>
<dbReference type="PRINTS" id="PR00344">
    <property type="entry name" value="BCTRLSENSOR"/>
</dbReference>
<keyword evidence="4" id="KW-0808">Transferase</keyword>
<dbReference type="AlphaFoldDB" id="A0A9X4M8B1"/>
<dbReference type="SMART" id="SM00387">
    <property type="entry name" value="HATPase_c"/>
    <property type="match status" value="1"/>
</dbReference>
<keyword evidence="7" id="KW-0812">Transmembrane</keyword>
<dbReference type="InterPro" id="IPR036097">
    <property type="entry name" value="HisK_dim/P_sf"/>
</dbReference>
<gene>
    <name evidence="9" type="ORF">FEV09_14015</name>
</gene>
<evidence type="ECO:0000256" key="5">
    <source>
        <dbReference type="ARBA" id="ARBA00022777"/>
    </source>
</evidence>
<keyword evidence="3" id="KW-0597">Phosphoprotein</keyword>
<keyword evidence="7" id="KW-1133">Transmembrane helix</keyword>
<evidence type="ECO:0000256" key="4">
    <source>
        <dbReference type="ARBA" id="ARBA00022679"/>
    </source>
</evidence>
<dbReference type="Gene3D" id="3.30.565.10">
    <property type="entry name" value="Histidine kinase-like ATPase, C-terminal domain"/>
    <property type="match status" value="1"/>
</dbReference>
<feature type="domain" description="Histidine kinase" evidence="8">
    <location>
        <begin position="136"/>
        <end position="357"/>
    </location>
</feature>
<dbReference type="SUPFAM" id="SSF47384">
    <property type="entry name" value="Homodimeric domain of signal transducing histidine kinase"/>
    <property type="match status" value="1"/>
</dbReference>
<sequence length="363" mass="40942">MSQKQSAPSWRSPSFWMVGGLFALVFTLEYATPPDYVMSYLYISPILIANSRLSRTASFLLISAAVILTLLNIWIPNNPEIHGSMVVNRIVTIFALIVTGLLSDRYSQTQQTLFQQQSKLQSQERIMNVREDFASTLAHDLRTPLLGAIETLQAFDRELFGSISFKQKTVLETMIRSHQNSLKLVETLLDVYRNETEGLQLKTSPTNLAVLAEEVAASMVHLSTSRSVYLNLHYGDSEFRKFLWVNGDAFQLRRVFTNLLTNAINHSPRGAKVEVILETQSSYQLVHIADFGAGIKPEEQPYLFERFYQGQSDRLATGSGLGLYLTRQIIEAHDGTIWVENRMPHGAVFAFRLPALPFSSQST</sequence>
<dbReference type="SUPFAM" id="SSF55874">
    <property type="entry name" value="ATPase domain of HSP90 chaperone/DNA topoisomerase II/histidine kinase"/>
    <property type="match status" value="1"/>
</dbReference>
<evidence type="ECO:0000256" key="2">
    <source>
        <dbReference type="ARBA" id="ARBA00012438"/>
    </source>
</evidence>
<evidence type="ECO:0000259" key="8">
    <source>
        <dbReference type="PROSITE" id="PS50109"/>
    </source>
</evidence>
<accession>A0A9X4M8B1</accession>
<organism evidence="9 10">
    <name type="scientific">Pseudanabaena catenata USMAC16</name>
    <dbReference type="NCBI Taxonomy" id="1855837"/>
    <lineage>
        <taxon>Bacteria</taxon>
        <taxon>Bacillati</taxon>
        <taxon>Cyanobacteriota</taxon>
        <taxon>Cyanophyceae</taxon>
        <taxon>Pseudanabaenales</taxon>
        <taxon>Pseudanabaenaceae</taxon>
        <taxon>Pseudanabaena</taxon>
    </lineage>
</organism>
<evidence type="ECO:0000256" key="6">
    <source>
        <dbReference type="ARBA" id="ARBA00023012"/>
    </source>
</evidence>
<dbReference type="EC" id="2.7.13.3" evidence="2"/>
<dbReference type="InterPro" id="IPR004358">
    <property type="entry name" value="Sig_transdc_His_kin-like_C"/>
</dbReference>
<dbReference type="PROSITE" id="PS50109">
    <property type="entry name" value="HIS_KIN"/>
    <property type="match status" value="1"/>
</dbReference>
<proteinExistence type="predicted"/>
<evidence type="ECO:0000313" key="10">
    <source>
        <dbReference type="Proteomes" id="UP001152872"/>
    </source>
</evidence>